<name>A0ABP6RUL4_9PSEU</name>
<keyword evidence="3" id="KW-0813">Transport</keyword>
<dbReference type="InterPro" id="IPR030678">
    <property type="entry name" value="Peptide/Ni-bd"/>
</dbReference>
<dbReference type="Pfam" id="PF00496">
    <property type="entry name" value="SBP_bac_5"/>
    <property type="match status" value="1"/>
</dbReference>
<organism evidence="7 8">
    <name type="scientific">Saccharopolyspora gregorii</name>
    <dbReference type="NCBI Taxonomy" id="33914"/>
    <lineage>
        <taxon>Bacteria</taxon>
        <taxon>Bacillati</taxon>
        <taxon>Actinomycetota</taxon>
        <taxon>Actinomycetes</taxon>
        <taxon>Pseudonocardiales</taxon>
        <taxon>Pseudonocardiaceae</taxon>
        <taxon>Saccharopolyspora</taxon>
    </lineage>
</organism>
<dbReference type="RefSeq" id="WP_344928301.1">
    <property type="nucleotide sequence ID" value="NZ_BAAAYK010000038.1"/>
</dbReference>
<comment type="caution">
    <text evidence="7">The sequence shown here is derived from an EMBL/GenBank/DDBJ whole genome shotgun (WGS) entry which is preliminary data.</text>
</comment>
<protein>
    <submittedName>
        <fullName evidence="7">ABC transporter substrate-binding protein</fullName>
    </submittedName>
</protein>
<dbReference type="PROSITE" id="PS51318">
    <property type="entry name" value="TAT"/>
    <property type="match status" value="1"/>
</dbReference>
<proteinExistence type="inferred from homology"/>
<sequence length="535" mass="57689">MTPSNNARPDRWALSRRALLRAGLRTGAAAGGLAALGPLGACAGPTGSPGPDTLVLALNRSLVSLDNKLNQFEAAVTVQRAVRQALTAIGPGLTPRLVLAERFELTAPTEWTVRLRDGVRYSDGTPVTVRDVAVALRMYQGVSGSFLATFFPEWPEVVPLDARTFLLRTRNPAPALDYLMANILITPAAANRPEELQDGVGSGPYVVTAANRGTGDYELAANPAYWGPRPRAARVEVRFLPEESNRVVALRSGEVDVIDTISPDSADQLRGVPQVRMQTTEGTRINQLFYNFRKPAGHPLADPRVRRALTFAIDGRTLIDDVLTGSVTPATGPVPSTLAGAVRTGEYVHDPRRARELLAAAGVRDGDLTLRIIWESGEFANDTTVMEAVLQMLGEVGVRVELQQFEPGGDIAQWRQGRGGDWDVIGNGLSTPTALAVSALQGMYGGTPEDEKTRDTYQGYAFPDVAALIERATSEVDRSARQDLLARAQQAVWDTWPCLWAFVPRVVLAQRQRVSGLRLEPTNSYDLAAAGVSAP</sequence>
<dbReference type="PANTHER" id="PTHR30290:SF10">
    <property type="entry name" value="PERIPLASMIC OLIGOPEPTIDE-BINDING PROTEIN-RELATED"/>
    <property type="match status" value="1"/>
</dbReference>
<evidence type="ECO:0000256" key="3">
    <source>
        <dbReference type="ARBA" id="ARBA00022448"/>
    </source>
</evidence>
<dbReference type="InterPro" id="IPR006311">
    <property type="entry name" value="TAT_signal"/>
</dbReference>
<feature type="domain" description="Solute-binding protein family 5" evidence="6">
    <location>
        <begin position="97"/>
        <end position="448"/>
    </location>
</feature>
<keyword evidence="8" id="KW-1185">Reference proteome</keyword>
<dbReference type="PANTHER" id="PTHR30290">
    <property type="entry name" value="PERIPLASMIC BINDING COMPONENT OF ABC TRANSPORTER"/>
    <property type="match status" value="1"/>
</dbReference>
<dbReference type="PIRSF" id="PIRSF002741">
    <property type="entry name" value="MppA"/>
    <property type="match status" value="1"/>
</dbReference>
<feature type="chain" id="PRO_5046297854" evidence="5">
    <location>
        <begin position="44"/>
        <end position="535"/>
    </location>
</feature>
<evidence type="ECO:0000313" key="8">
    <source>
        <dbReference type="Proteomes" id="UP001500483"/>
    </source>
</evidence>
<keyword evidence="4 5" id="KW-0732">Signal</keyword>
<evidence type="ECO:0000256" key="4">
    <source>
        <dbReference type="ARBA" id="ARBA00022729"/>
    </source>
</evidence>
<dbReference type="EMBL" id="BAAAYK010000038">
    <property type="protein sequence ID" value="GAA3359863.1"/>
    <property type="molecule type" value="Genomic_DNA"/>
</dbReference>
<evidence type="ECO:0000256" key="5">
    <source>
        <dbReference type="SAM" id="SignalP"/>
    </source>
</evidence>
<dbReference type="Gene3D" id="3.40.190.10">
    <property type="entry name" value="Periplasmic binding protein-like II"/>
    <property type="match status" value="1"/>
</dbReference>
<dbReference type="SUPFAM" id="SSF53850">
    <property type="entry name" value="Periplasmic binding protein-like II"/>
    <property type="match status" value="1"/>
</dbReference>
<accession>A0ABP6RUL4</accession>
<dbReference type="Gene3D" id="3.90.76.10">
    <property type="entry name" value="Dipeptide-binding Protein, Domain 1"/>
    <property type="match status" value="1"/>
</dbReference>
<feature type="signal peptide" evidence="5">
    <location>
        <begin position="1"/>
        <end position="43"/>
    </location>
</feature>
<evidence type="ECO:0000256" key="1">
    <source>
        <dbReference type="ARBA" id="ARBA00004196"/>
    </source>
</evidence>
<comment type="subcellular location">
    <subcellularLocation>
        <location evidence="1">Cell envelope</location>
    </subcellularLocation>
</comment>
<dbReference type="Proteomes" id="UP001500483">
    <property type="component" value="Unassembled WGS sequence"/>
</dbReference>
<reference evidence="8" key="1">
    <citation type="journal article" date="2019" name="Int. J. Syst. Evol. Microbiol.">
        <title>The Global Catalogue of Microorganisms (GCM) 10K type strain sequencing project: providing services to taxonomists for standard genome sequencing and annotation.</title>
        <authorList>
            <consortium name="The Broad Institute Genomics Platform"/>
            <consortium name="The Broad Institute Genome Sequencing Center for Infectious Disease"/>
            <person name="Wu L."/>
            <person name="Ma J."/>
        </authorList>
    </citation>
    <scope>NUCLEOTIDE SEQUENCE [LARGE SCALE GENOMIC DNA]</scope>
    <source>
        <strain evidence="8">JCM 9687</strain>
    </source>
</reference>
<evidence type="ECO:0000313" key="7">
    <source>
        <dbReference type="EMBL" id="GAA3359863.1"/>
    </source>
</evidence>
<evidence type="ECO:0000256" key="2">
    <source>
        <dbReference type="ARBA" id="ARBA00005695"/>
    </source>
</evidence>
<dbReference type="CDD" id="cd00995">
    <property type="entry name" value="PBP2_NikA_DppA_OppA_like"/>
    <property type="match status" value="1"/>
</dbReference>
<evidence type="ECO:0000259" key="6">
    <source>
        <dbReference type="Pfam" id="PF00496"/>
    </source>
</evidence>
<dbReference type="InterPro" id="IPR039424">
    <property type="entry name" value="SBP_5"/>
</dbReference>
<gene>
    <name evidence="7" type="ORF">GCM10020366_37560</name>
</gene>
<dbReference type="InterPro" id="IPR000914">
    <property type="entry name" value="SBP_5_dom"/>
</dbReference>
<comment type="similarity">
    <text evidence="2">Belongs to the bacterial solute-binding protein 5 family.</text>
</comment>
<dbReference type="Gene3D" id="3.10.105.10">
    <property type="entry name" value="Dipeptide-binding Protein, Domain 3"/>
    <property type="match status" value="1"/>
</dbReference>